<evidence type="ECO:0000313" key="11">
    <source>
        <dbReference type="Proteomes" id="UP000800094"/>
    </source>
</evidence>
<dbReference type="GO" id="GO:0046373">
    <property type="term" value="P:L-arabinose metabolic process"/>
    <property type="evidence" value="ECO:0007669"/>
    <property type="project" value="InterPro"/>
</dbReference>
<evidence type="ECO:0000259" key="9">
    <source>
        <dbReference type="SMART" id="SM00813"/>
    </source>
</evidence>
<dbReference type="OrthoDB" id="406864at2759"/>
<organism evidence="10 11">
    <name type="scientific">Trematosphaeria pertusa</name>
    <dbReference type="NCBI Taxonomy" id="390896"/>
    <lineage>
        <taxon>Eukaryota</taxon>
        <taxon>Fungi</taxon>
        <taxon>Dikarya</taxon>
        <taxon>Ascomycota</taxon>
        <taxon>Pezizomycotina</taxon>
        <taxon>Dothideomycetes</taxon>
        <taxon>Pleosporomycetidae</taxon>
        <taxon>Pleosporales</taxon>
        <taxon>Massarineae</taxon>
        <taxon>Trematosphaeriaceae</taxon>
        <taxon>Trematosphaeria</taxon>
    </lineage>
</organism>
<dbReference type="GO" id="GO:0031222">
    <property type="term" value="P:arabinan catabolic process"/>
    <property type="evidence" value="ECO:0007669"/>
    <property type="project" value="UniProtKB-UniPathway"/>
</dbReference>
<dbReference type="PANTHER" id="PTHR31776">
    <property type="entry name" value="ALPHA-L-ARABINOFURANOSIDASE 1"/>
    <property type="match status" value="1"/>
</dbReference>
<comment type="pathway">
    <text evidence="2">Glycan metabolism; L-arabinan degradation.</text>
</comment>
<keyword evidence="7" id="KW-0325">Glycoprotein</keyword>
<dbReference type="SUPFAM" id="SSF51445">
    <property type="entry name" value="(Trans)glycosidases"/>
    <property type="match status" value="1"/>
</dbReference>
<dbReference type="Gene3D" id="3.20.20.80">
    <property type="entry name" value="Glycosidases"/>
    <property type="match status" value="1"/>
</dbReference>
<dbReference type="Gene3D" id="2.60.40.1180">
    <property type="entry name" value="Golgi alpha-mannosidase II"/>
    <property type="match status" value="1"/>
</dbReference>
<dbReference type="EC" id="3.2.1.55" evidence="4"/>
<evidence type="ECO:0000256" key="5">
    <source>
        <dbReference type="ARBA" id="ARBA00022729"/>
    </source>
</evidence>
<dbReference type="Proteomes" id="UP000800094">
    <property type="component" value="Unassembled WGS sequence"/>
</dbReference>
<sequence length="708" mass="76647">MLAQAPLLASSIPLLSNSTTTLPSPLSTTQSTCAGSAPPTNVPSTTFPVTVPAQPGGTSGPVIGQPAWDYTNLNQTNNGPLHLSVSTTGGNKSSLLLYGVMLEDIDHSIDGGLYAETIQNRAFQDRTMEGWYAVNGACMGLTTELPLSDALPNSLRVEMKGPGEGFANEGWWGLSVRPVAYNISFWARTSSDVKNFTVKTALISAADQSHEWVSTEVALAGGPDWTYYTATLTPAIAAPDTNNLFVITSTSSQSATVQFNLISLFPPTYNNRTNGVRPDLMQNLLDLNLKHCRIPGGNNLEGQTVARRWKWNETIGPLTTRPGRPGDWGYYNTDGMGLFEWLTFCEDLVGADGGTILGVYAGYSLGGESVPEEALQPFIDDILRELEYVLGAPDSAYGSLRVRDGRTSPWNVQYIEIGNEDWFSNTYAYRWPAFYQALKATYPDKTFIATTTKGIQLPAGVQFDQHFYGDSRNFLGLFSAWDTWPRDNGTDVIVSEYSVQRFDNQTFSPWPFMQASVAEAVMGLGIERNSDVVKTQMYAPFLSNLHYDREGKPRLISFDADPAQTVLSSSYWVLKLLASTHPADARVLEVEGSVPVHPLYWTASLDVGTAAVYVKVANAGEGEQVVSTNLQCGTASVVEGEKLARNTPEEKGTVGIEELEVGTGEDGGSRVTMPGWSVAVLTCAGVDGCPRGNLPEAPGARLRQPTSL</sequence>
<evidence type="ECO:0000313" key="10">
    <source>
        <dbReference type="EMBL" id="KAF2252492.1"/>
    </source>
</evidence>
<protein>
    <recommendedName>
        <fullName evidence="4">non-reducing end alpha-L-arabinofuranosidase</fullName>
        <ecNumber evidence="4">3.2.1.55</ecNumber>
    </recommendedName>
</protein>
<gene>
    <name evidence="10" type="ORF">BU26DRAFT_549068</name>
</gene>
<dbReference type="InterPro" id="IPR008979">
    <property type="entry name" value="Galactose-bd-like_sf"/>
</dbReference>
<dbReference type="GeneID" id="54585304"/>
<keyword evidence="5" id="KW-0732">Signal</keyword>
<keyword evidence="6 10" id="KW-0378">Hydrolase</keyword>
<dbReference type="EMBL" id="ML987192">
    <property type="protein sequence ID" value="KAF2252492.1"/>
    <property type="molecule type" value="Genomic_DNA"/>
</dbReference>
<evidence type="ECO:0000256" key="8">
    <source>
        <dbReference type="SAM" id="MobiDB-lite"/>
    </source>
</evidence>
<dbReference type="RefSeq" id="XP_033687496.1">
    <property type="nucleotide sequence ID" value="XM_033831974.1"/>
</dbReference>
<dbReference type="InterPro" id="IPR013780">
    <property type="entry name" value="Glyco_hydro_b"/>
</dbReference>
<evidence type="ECO:0000256" key="2">
    <source>
        <dbReference type="ARBA" id="ARBA00004834"/>
    </source>
</evidence>
<proteinExistence type="inferred from homology"/>
<evidence type="ECO:0000256" key="7">
    <source>
        <dbReference type="ARBA" id="ARBA00023180"/>
    </source>
</evidence>
<dbReference type="InterPro" id="IPR051563">
    <property type="entry name" value="Glycosyl_Hydrolase_51"/>
</dbReference>
<dbReference type="SMART" id="SM00813">
    <property type="entry name" value="Alpha-L-AF_C"/>
    <property type="match status" value="1"/>
</dbReference>
<evidence type="ECO:0000256" key="3">
    <source>
        <dbReference type="ARBA" id="ARBA00007186"/>
    </source>
</evidence>
<reference evidence="10" key="1">
    <citation type="journal article" date="2020" name="Stud. Mycol.">
        <title>101 Dothideomycetes genomes: a test case for predicting lifestyles and emergence of pathogens.</title>
        <authorList>
            <person name="Haridas S."/>
            <person name="Albert R."/>
            <person name="Binder M."/>
            <person name="Bloem J."/>
            <person name="Labutti K."/>
            <person name="Salamov A."/>
            <person name="Andreopoulos B."/>
            <person name="Baker S."/>
            <person name="Barry K."/>
            <person name="Bills G."/>
            <person name="Bluhm B."/>
            <person name="Cannon C."/>
            <person name="Castanera R."/>
            <person name="Culley D."/>
            <person name="Daum C."/>
            <person name="Ezra D."/>
            <person name="Gonzalez J."/>
            <person name="Henrissat B."/>
            <person name="Kuo A."/>
            <person name="Liang C."/>
            <person name="Lipzen A."/>
            <person name="Lutzoni F."/>
            <person name="Magnuson J."/>
            <person name="Mondo S."/>
            <person name="Nolan M."/>
            <person name="Ohm R."/>
            <person name="Pangilinan J."/>
            <person name="Park H.-J."/>
            <person name="Ramirez L."/>
            <person name="Alfaro M."/>
            <person name="Sun H."/>
            <person name="Tritt A."/>
            <person name="Yoshinaga Y."/>
            <person name="Zwiers L.-H."/>
            <person name="Turgeon B."/>
            <person name="Goodwin S."/>
            <person name="Spatafora J."/>
            <person name="Crous P."/>
            <person name="Grigoriev I."/>
        </authorList>
    </citation>
    <scope>NUCLEOTIDE SEQUENCE</scope>
    <source>
        <strain evidence="10">CBS 122368</strain>
    </source>
</reference>
<comment type="similarity">
    <text evidence="3">Belongs to the glycosyl hydrolase 51 family.</text>
</comment>
<dbReference type="SUPFAM" id="SSF49785">
    <property type="entry name" value="Galactose-binding domain-like"/>
    <property type="match status" value="1"/>
</dbReference>
<dbReference type="InterPro" id="IPR010720">
    <property type="entry name" value="Alpha-L-AF_C"/>
</dbReference>
<evidence type="ECO:0000256" key="6">
    <source>
        <dbReference type="ARBA" id="ARBA00022801"/>
    </source>
</evidence>
<dbReference type="InterPro" id="IPR017853">
    <property type="entry name" value="GH"/>
</dbReference>
<dbReference type="InterPro" id="IPR055235">
    <property type="entry name" value="ASD1_cat"/>
</dbReference>
<feature type="compositionally biased region" description="Low complexity" evidence="8">
    <location>
        <begin position="20"/>
        <end position="32"/>
    </location>
</feature>
<accession>A0A6A6IRQ9</accession>
<dbReference type="UniPathway" id="UPA00667"/>
<dbReference type="Pfam" id="PF22848">
    <property type="entry name" value="ASD1_dom"/>
    <property type="match status" value="1"/>
</dbReference>
<dbReference type="AlphaFoldDB" id="A0A6A6IRQ9"/>
<evidence type="ECO:0000256" key="1">
    <source>
        <dbReference type="ARBA" id="ARBA00001462"/>
    </source>
</evidence>
<comment type="catalytic activity">
    <reaction evidence="1">
        <text>Hydrolysis of terminal non-reducing alpha-L-arabinofuranoside residues in alpha-L-arabinosides.</text>
        <dbReference type="EC" id="3.2.1.55"/>
    </reaction>
</comment>
<dbReference type="Pfam" id="PF06964">
    <property type="entry name" value="Alpha-L-AF_C"/>
    <property type="match status" value="1"/>
</dbReference>
<evidence type="ECO:0000256" key="4">
    <source>
        <dbReference type="ARBA" id="ARBA00012670"/>
    </source>
</evidence>
<feature type="region of interest" description="Disordered" evidence="8">
    <location>
        <begin position="20"/>
        <end position="45"/>
    </location>
</feature>
<name>A0A6A6IRQ9_9PLEO</name>
<dbReference type="PANTHER" id="PTHR31776:SF0">
    <property type="entry name" value="ALPHA-L-ARABINOFURANOSIDASE 1"/>
    <property type="match status" value="1"/>
</dbReference>
<dbReference type="Gene3D" id="2.60.120.260">
    <property type="entry name" value="Galactose-binding domain-like"/>
    <property type="match status" value="1"/>
</dbReference>
<feature type="domain" description="Alpha-L-arabinofuranosidase C-terminal" evidence="9">
    <location>
        <begin position="495"/>
        <end position="677"/>
    </location>
</feature>
<keyword evidence="11" id="KW-1185">Reference proteome</keyword>
<dbReference type="GO" id="GO:0046556">
    <property type="term" value="F:alpha-L-arabinofuranosidase activity"/>
    <property type="evidence" value="ECO:0007669"/>
    <property type="project" value="UniProtKB-EC"/>
</dbReference>